<evidence type="ECO:0000256" key="2">
    <source>
        <dbReference type="ARBA" id="ARBA00023015"/>
    </source>
</evidence>
<organism evidence="8 9">
    <name type="scientific">Penicillium salamii</name>
    <dbReference type="NCBI Taxonomy" id="1612424"/>
    <lineage>
        <taxon>Eukaryota</taxon>
        <taxon>Fungi</taxon>
        <taxon>Dikarya</taxon>
        <taxon>Ascomycota</taxon>
        <taxon>Pezizomycotina</taxon>
        <taxon>Eurotiomycetes</taxon>
        <taxon>Eurotiomycetidae</taxon>
        <taxon>Eurotiales</taxon>
        <taxon>Aspergillaceae</taxon>
        <taxon>Penicillium</taxon>
    </lineage>
</organism>
<evidence type="ECO:0000256" key="5">
    <source>
        <dbReference type="ARBA" id="ARBA00023242"/>
    </source>
</evidence>
<dbReference type="InterPro" id="IPR052073">
    <property type="entry name" value="Amide_Lactam_Regulators"/>
</dbReference>
<proteinExistence type="predicted"/>
<evidence type="ECO:0000313" key="8">
    <source>
        <dbReference type="EMBL" id="CAG8386072.1"/>
    </source>
</evidence>
<evidence type="ECO:0000313" key="9">
    <source>
        <dbReference type="Proteomes" id="UP001152592"/>
    </source>
</evidence>
<keyword evidence="5" id="KW-0539">Nucleus</keyword>
<name>A0A9W4NM14_9EURO</name>
<keyword evidence="4" id="KW-0804">Transcription</keyword>
<feature type="region of interest" description="Disordered" evidence="6">
    <location>
        <begin position="52"/>
        <end position="81"/>
    </location>
</feature>
<gene>
    <name evidence="8" type="ORF">PSALAMII_LOCUS6247</name>
</gene>
<dbReference type="PANTHER" id="PTHR47171:SF3">
    <property type="entry name" value="FARA-RELATED"/>
    <property type="match status" value="1"/>
</dbReference>
<sequence>MGCQVFSISANTVSRHHHGENPRASSSCGVKCDLEARPGGICSRCQHENHQCHPHIGPRKQRAIRSSLAGARTDTSSPDRPVAAAEAEITAQETASSFSVLGNQPPNCSIPVNGADVSRQPNFIEGSSAILDASQACRLPPPVIAQALSDFYFRELFCLVPVLDCGQPETTTSVLLQQALYFAGSTMRQAAQPSAEWSAFRIYGRIKTLLFLHHDPSPFHMLATLCILGTWLPYSPDAFTLDNPWQWTSMGIRLGIQLHLHEDGAYRSFTHPGRMRRIWWYLFINDTLQMSCCGRPGMFPLKETTVPLPEATDFEDPTDLGAASFCALASLCTHLRKAIDLGRYQNTPQDQVYSGLEDLIMWRERLPVALSLFDMETRKTYNRPSVELYVFYLVTVILTCSLGRRDNSPCLKYVSMVASSCISRLYEEVLYHEDVQYLLPIHSWANLVAAIPRAFSDSDILNPDRMHELDICQQVLEKMSEKHTSASMVRGKINTLGNLGVSMFPQADDLSPIPNQRKRDMARLFPFPMAFCPMLDLLHWGKDGGQGLDDLPALSMNSMDGQDWPVDWSLFLFDAPMNF</sequence>
<dbReference type="InterPro" id="IPR007219">
    <property type="entry name" value="XnlR_reg_dom"/>
</dbReference>
<dbReference type="PANTHER" id="PTHR47171">
    <property type="entry name" value="FARA-RELATED"/>
    <property type="match status" value="1"/>
</dbReference>
<evidence type="ECO:0000256" key="4">
    <source>
        <dbReference type="ARBA" id="ARBA00023163"/>
    </source>
</evidence>
<dbReference type="OrthoDB" id="2291at2759"/>
<evidence type="ECO:0000256" key="3">
    <source>
        <dbReference type="ARBA" id="ARBA00023125"/>
    </source>
</evidence>
<accession>A0A9W4NM14</accession>
<evidence type="ECO:0000259" key="7">
    <source>
        <dbReference type="SMART" id="SM00906"/>
    </source>
</evidence>
<dbReference type="Proteomes" id="UP001152592">
    <property type="component" value="Unassembled WGS sequence"/>
</dbReference>
<protein>
    <recommendedName>
        <fullName evidence="7">Xylanolytic transcriptional activator regulatory domain-containing protein</fullName>
    </recommendedName>
</protein>
<keyword evidence="3" id="KW-0238">DNA-binding</keyword>
<dbReference type="Pfam" id="PF04082">
    <property type="entry name" value="Fungal_trans"/>
    <property type="match status" value="1"/>
</dbReference>
<dbReference type="GO" id="GO:0006351">
    <property type="term" value="P:DNA-templated transcription"/>
    <property type="evidence" value="ECO:0007669"/>
    <property type="project" value="InterPro"/>
</dbReference>
<dbReference type="GO" id="GO:0008270">
    <property type="term" value="F:zinc ion binding"/>
    <property type="evidence" value="ECO:0007669"/>
    <property type="project" value="InterPro"/>
</dbReference>
<dbReference type="AlphaFoldDB" id="A0A9W4NM14"/>
<dbReference type="CDD" id="cd12148">
    <property type="entry name" value="fungal_TF_MHR"/>
    <property type="match status" value="1"/>
</dbReference>
<dbReference type="GO" id="GO:0003677">
    <property type="term" value="F:DNA binding"/>
    <property type="evidence" value="ECO:0007669"/>
    <property type="project" value="UniProtKB-KW"/>
</dbReference>
<feature type="domain" description="Xylanolytic transcriptional activator regulatory" evidence="7">
    <location>
        <begin position="244"/>
        <end position="315"/>
    </location>
</feature>
<dbReference type="EMBL" id="CAJVPD010000239">
    <property type="protein sequence ID" value="CAG8386072.1"/>
    <property type="molecule type" value="Genomic_DNA"/>
</dbReference>
<dbReference type="SMART" id="SM00906">
    <property type="entry name" value="Fungal_trans"/>
    <property type="match status" value="1"/>
</dbReference>
<reference evidence="8" key="1">
    <citation type="submission" date="2021-07" db="EMBL/GenBank/DDBJ databases">
        <authorList>
            <person name="Branca A.L. A."/>
        </authorList>
    </citation>
    <scope>NUCLEOTIDE SEQUENCE</scope>
</reference>
<keyword evidence="2" id="KW-0805">Transcription regulation</keyword>
<feature type="compositionally biased region" description="Basic residues" evidence="6">
    <location>
        <begin position="52"/>
        <end position="63"/>
    </location>
</feature>
<evidence type="ECO:0000256" key="1">
    <source>
        <dbReference type="ARBA" id="ARBA00022833"/>
    </source>
</evidence>
<comment type="caution">
    <text evidence="8">The sequence shown here is derived from an EMBL/GenBank/DDBJ whole genome shotgun (WGS) entry which is preliminary data.</text>
</comment>
<evidence type="ECO:0000256" key="6">
    <source>
        <dbReference type="SAM" id="MobiDB-lite"/>
    </source>
</evidence>
<keyword evidence="1" id="KW-0862">Zinc</keyword>